<dbReference type="InterPro" id="IPR015615">
    <property type="entry name" value="TGF-beta-rel"/>
</dbReference>
<dbReference type="PRINTS" id="PR00669">
    <property type="entry name" value="INHIBINA"/>
</dbReference>
<evidence type="ECO:0000256" key="4">
    <source>
        <dbReference type="ARBA" id="ARBA00022729"/>
    </source>
</evidence>
<evidence type="ECO:0000256" key="1">
    <source>
        <dbReference type="ARBA" id="ARBA00004613"/>
    </source>
</evidence>
<dbReference type="AlphaFoldDB" id="A0AAD7T578"/>
<sequence>MHLHTCPLFVMHLLSCAPLFLVLLFLACASGSDHLHTPQVGSPRPTTEHQDGVRSLREGTPKPLGLPEAAWGPGRDQVLGKNTQAHVERPLLSGQESGKSDRPGCRKTGTCSVKGVRLGTGNQHNKLRKALPQLHFDLSSCRGIHRRVKSAMLSLAFRRDFNSSCSFSSRFGSRGALKPSTSGGNVSSRFTKTSNVGKEQMAAVCRVKYDILRAARRCLTHPRGPCVLGLELPREVAEDGGVWGEAVIDGRLTTPRARRQAKSDDCAAQQPHCCRRTMRVSFRDIGWSDWIMAPSEYNAYYCEGSCPPKQRMATAHAAIKVMMQHVTRGDIPQSCCVPAAYRPLTVLQIDSSGQLVISVLDNMIVSKCKCS</sequence>
<keyword evidence="3" id="KW-0964">Secreted</keyword>
<feature type="region of interest" description="Disordered" evidence="9">
    <location>
        <begin position="171"/>
        <end position="193"/>
    </location>
</feature>
<dbReference type="Proteomes" id="UP001221898">
    <property type="component" value="Unassembled WGS sequence"/>
</dbReference>
<evidence type="ECO:0000256" key="5">
    <source>
        <dbReference type="ARBA" id="ARBA00023030"/>
    </source>
</evidence>
<evidence type="ECO:0000313" key="12">
    <source>
        <dbReference type="EMBL" id="KAJ8413992.1"/>
    </source>
</evidence>
<dbReference type="GO" id="GO:0005125">
    <property type="term" value="F:cytokine activity"/>
    <property type="evidence" value="ECO:0007669"/>
    <property type="project" value="TreeGrafter"/>
</dbReference>
<dbReference type="Pfam" id="PF00019">
    <property type="entry name" value="TGF_beta"/>
    <property type="match status" value="1"/>
</dbReference>
<comment type="similarity">
    <text evidence="2 8">Belongs to the TGF-beta family.</text>
</comment>
<keyword evidence="13" id="KW-1185">Reference proteome</keyword>
<proteinExistence type="inferred from homology"/>
<keyword evidence="6" id="KW-1015">Disulfide bond</keyword>
<feature type="domain" description="TGF-beta family profile" evidence="11">
    <location>
        <begin position="256"/>
        <end position="371"/>
    </location>
</feature>
<dbReference type="PANTHER" id="PTHR11848">
    <property type="entry name" value="TGF-BETA FAMILY"/>
    <property type="match status" value="1"/>
</dbReference>
<feature type="compositionally biased region" description="Polar residues" evidence="9">
    <location>
        <begin position="179"/>
        <end position="193"/>
    </location>
</feature>
<dbReference type="GO" id="GO:0035239">
    <property type="term" value="P:tube morphogenesis"/>
    <property type="evidence" value="ECO:0007669"/>
    <property type="project" value="UniProtKB-ARBA"/>
</dbReference>
<evidence type="ECO:0000256" key="2">
    <source>
        <dbReference type="ARBA" id="ARBA00006656"/>
    </source>
</evidence>
<comment type="subcellular location">
    <subcellularLocation>
        <location evidence="1">Secreted</location>
    </subcellularLocation>
</comment>
<name>A0AAD7T578_9TELE</name>
<keyword evidence="7" id="KW-0325">Glycoprotein</keyword>
<gene>
    <name evidence="12" type="ORF">AAFF_G00065900</name>
</gene>
<evidence type="ECO:0000256" key="10">
    <source>
        <dbReference type="SAM" id="SignalP"/>
    </source>
</evidence>
<dbReference type="Gene3D" id="2.10.90.10">
    <property type="entry name" value="Cystine-knot cytokines"/>
    <property type="match status" value="1"/>
</dbReference>
<evidence type="ECO:0000256" key="9">
    <source>
        <dbReference type="SAM" id="MobiDB-lite"/>
    </source>
</evidence>
<reference evidence="12" key="1">
    <citation type="journal article" date="2023" name="Science">
        <title>Genome structures resolve the early diversification of teleost fishes.</title>
        <authorList>
            <person name="Parey E."/>
            <person name="Louis A."/>
            <person name="Montfort J."/>
            <person name="Bouchez O."/>
            <person name="Roques C."/>
            <person name="Iampietro C."/>
            <person name="Lluch J."/>
            <person name="Castinel A."/>
            <person name="Donnadieu C."/>
            <person name="Desvignes T."/>
            <person name="Floi Bucao C."/>
            <person name="Jouanno E."/>
            <person name="Wen M."/>
            <person name="Mejri S."/>
            <person name="Dirks R."/>
            <person name="Jansen H."/>
            <person name="Henkel C."/>
            <person name="Chen W.J."/>
            <person name="Zahm M."/>
            <person name="Cabau C."/>
            <person name="Klopp C."/>
            <person name="Thompson A.W."/>
            <person name="Robinson-Rechavi M."/>
            <person name="Braasch I."/>
            <person name="Lecointre G."/>
            <person name="Bobe J."/>
            <person name="Postlethwait J.H."/>
            <person name="Berthelot C."/>
            <person name="Roest Crollius H."/>
            <person name="Guiguen Y."/>
        </authorList>
    </citation>
    <scope>NUCLEOTIDE SEQUENCE</scope>
    <source>
        <strain evidence="12">NC1722</strain>
    </source>
</reference>
<evidence type="ECO:0000256" key="3">
    <source>
        <dbReference type="ARBA" id="ARBA00022525"/>
    </source>
</evidence>
<feature type="chain" id="PRO_5042179869" description="TGF-beta family profile domain-containing protein" evidence="10">
    <location>
        <begin position="32"/>
        <end position="371"/>
    </location>
</feature>
<dbReference type="InterPro" id="IPR017948">
    <property type="entry name" value="TGFb_CS"/>
</dbReference>
<dbReference type="GO" id="GO:0008083">
    <property type="term" value="F:growth factor activity"/>
    <property type="evidence" value="ECO:0007669"/>
    <property type="project" value="UniProtKB-KW"/>
</dbReference>
<dbReference type="SMART" id="SM00204">
    <property type="entry name" value="TGFB"/>
    <property type="match status" value="1"/>
</dbReference>
<comment type="caution">
    <text evidence="12">The sequence shown here is derived from an EMBL/GenBank/DDBJ whole genome shotgun (WGS) entry which is preliminary data.</text>
</comment>
<organism evidence="12 13">
    <name type="scientific">Aldrovandia affinis</name>
    <dbReference type="NCBI Taxonomy" id="143900"/>
    <lineage>
        <taxon>Eukaryota</taxon>
        <taxon>Metazoa</taxon>
        <taxon>Chordata</taxon>
        <taxon>Craniata</taxon>
        <taxon>Vertebrata</taxon>
        <taxon>Euteleostomi</taxon>
        <taxon>Actinopterygii</taxon>
        <taxon>Neopterygii</taxon>
        <taxon>Teleostei</taxon>
        <taxon>Notacanthiformes</taxon>
        <taxon>Halosauridae</taxon>
        <taxon>Aldrovandia</taxon>
    </lineage>
</organism>
<feature type="signal peptide" evidence="10">
    <location>
        <begin position="1"/>
        <end position="31"/>
    </location>
</feature>
<dbReference type="EMBL" id="JAINUG010000014">
    <property type="protein sequence ID" value="KAJ8413992.1"/>
    <property type="molecule type" value="Genomic_DNA"/>
</dbReference>
<evidence type="ECO:0000256" key="8">
    <source>
        <dbReference type="RuleBase" id="RU000354"/>
    </source>
</evidence>
<dbReference type="CDD" id="cd19376">
    <property type="entry name" value="TGF_beta_GDF15"/>
    <property type="match status" value="1"/>
</dbReference>
<dbReference type="PROSITE" id="PS00250">
    <property type="entry name" value="TGF_BETA_1"/>
    <property type="match status" value="1"/>
</dbReference>
<evidence type="ECO:0000259" key="11">
    <source>
        <dbReference type="PROSITE" id="PS51362"/>
    </source>
</evidence>
<dbReference type="GO" id="GO:0005615">
    <property type="term" value="C:extracellular space"/>
    <property type="evidence" value="ECO:0007669"/>
    <property type="project" value="TreeGrafter"/>
</dbReference>
<dbReference type="InterPro" id="IPR029034">
    <property type="entry name" value="Cystine-knot_cytokine"/>
</dbReference>
<dbReference type="PANTHER" id="PTHR11848:SF78">
    <property type="entry name" value="GROWTH_DIFFERENTIATION FACTOR 15"/>
    <property type="match status" value="1"/>
</dbReference>
<accession>A0AAD7T578</accession>
<evidence type="ECO:0000313" key="13">
    <source>
        <dbReference type="Proteomes" id="UP001221898"/>
    </source>
</evidence>
<keyword evidence="5 8" id="KW-0339">Growth factor</keyword>
<protein>
    <recommendedName>
        <fullName evidence="11">TGF-beta family profile domain-containing protein</fullName>
    </recommendedName>
</protein>
<feature type="compositionally biased region" description="Basic and acidic residues" evidence="9">
    <location>
        <begin position="46"/>
        <end position="60"/>
    </location>
</feature>
<keyword evidence="4 10" id="KW-0732">Signal</keyword>
<evidence type="ECO:0000256" key="6">
    <source>
        <dbReference type="ARBA" id="ARBA00023157"/>
    </source>
</evidence>
<evidence type="ECO:0000256" key="7">
    <source>
        <dbReference type="ARBA" id="ARBA00023180"/>
    </source>
</evidence>
<feature type="region of interest" description="Disordered" evidence="9">
    <location>
        <begin position="35"/>
        <end position="107"/>
    </location>
</feature>
<dbReference type="FunFam" id="2.10.90.10:FF:000001">
    <property type="entry name" value="Bone morphogenetic protein 4"/>
    <property type="match status" value="1"/>
</dbReference>
<dbReference type="PROSITE" id="PS51362">
    <property type="entry name" value="TGF_BETA_2"/>
    <property type="match status" value="1"/>
</dbReference>
<dbReference type="InterPro" id="IPR001839">
    <property type="entry name" value="TGF-b_C"/>
</dbReference>
<dbReference type="SUPFAM" id="SSF57501">
    <property type="entry name" value="Cystine-knot cytokines"/>
    <property type="match status" value="1"/>
</dbReference>